<evidence type="ECO:0000313" key="8">
    <source>
        <dbReference type="EMBL" id="ASG24589.1"/>
    </source>
</evidence>
<dbReference type="InterPro" id="IPR023346">
    <property type="entry name" value="Lysozyme-like_dom_sf"/>
</dbReference>
<proteinExistence type="inferred from homology"/>
<organism evidence="8 9">
    <name type="scientific">Nitrospirillum viridazoti CBAmc</name>
    <dbReference type="NCBI Taxonomy" id="1441467"/>
    <lineage>
        <taxon>Bacteria</taxon>
        <taxon>Pseudomonadati</taxon>
        <taxon>Pseudomonadota</taxon>
        <taxon>Alphaproteobacteria</taxon>
        <taxon>Rhodospirillales</taxon>
        <taxon>Azospirillaceae</taxon>
        <taxon>Nitrospirillum</taxon>
        <taxon>Nitrospirillum viridazoti</taxon>
    </lineage>
</organism>
<dbReference type="EC" id="3.2.1.17" evidence="7"/>
<dbReference type="GO" id="GO:0009253">
    <property type="term" value="P:peptidoglycan catabolic process"/>
    <property type="evidence" value="ECO:0007669"/>
    <property type="project" value="InterPro"/>
</dbReference>
<reference evidence="8 9" key="1">
    <citation type="submission" date="2017-06" db="EMBL/GenBank/DDBJ databases">
        <title>Complete genome sequence of Nitrospirillum amazonense strain CBAmC, an endophytic nitrogen-fixing and plant growth-promoting bacterium, isolated from sugarcane.</title>
        <authorList>
            <person name="Schwab S."/>
            <person name="dos Santos Teixeira K.R."/>
            <person name="Simoes Araujo J.L."/>
            <person name="Soares Vidal M."/>
            <person name="Borges de Freitas H.R."/>
            <person name="Rivello Crivelaro A.L."/>
            <person name="Bueno de Camargo Nunes A."/>
            <person name="dos Santos C.M."/>
            <person name="Palmeira da Silva Rosa D."/>
            <person name="da Silva Padilha D."/>
            <person name="da Silva E."/>
            <person name="Araujo Terra L."/>
            <person name="Soares Mendes V."/>
            <person name="Farinelli L."/>
            <person name="Magalhaes Cruz L."/>
            <person name="Baldani J.I."/>
        </authorList>
    </citation>
    <scope>NUCLEOTIDE SEQUENCE [LARGE SCALE GENOMIC DNA]</scope>
    <source>
        <strain evidence="8 9">CBAmC</strain>
    </source>
</reference>
<dbReference type="GO" id="GO:0031640">
    <property type="term" value="P:killing of cells of another organism"/>
    <property type="evidence" value="ECO:0007669"/>
    <property type="project" value="UniProtKB-KW"/>
</dbReference>
<dbReference type="RefSeq" id="WP_088875009.1">
    <property type="nucleotide sequence ID" value="NZ_CP022112.1"/>
</dbReference>
<dbReference type="Proteomes" id="UP000197153">
    <property type="component" value="Chromosome 3"/>
</dbReference>
<dbReference type="AlphaFoldDB" id="A0A248K1C3"/>
<evidence type="ECO:0000256" key="1">
    <source>
        <dbReference type="ARBA" id="ARBA00000632"/>
    </source>
</evidence>
<dbReference type="InterPro" id="IPR023347">
    <property type="entry name" value="Lysozyme_dom_sf"/>
</dbReference>
<evidence type="ECO:0000256" key="3">
    <source>
        <dbReference type="ARBA" id="ARBA00022638"/>
    </source>
</evidence>
<protein>
    <recommendedName>
        <fullName evidence="7">Lysozyme</fullName>
        <ecNumber evidence="7">3.2.1.17</ecNumber>
    </recommendedName>
</protein>
<dbReference type="GO" id="GO:0042742">
    <property type="term" value="P:defense response to bacterium"/>
    <property type="evidence" value="ECO:0007669"/>
    <property type="project" value="UniProtKB-KW"/>
</dbReference>
<dbReference type="InterPro" id="IPR002196">
    <property type="entry name" value="Glyco_hydro_24"/>
</dbReference>
<comment type="similarity">
    <text evidence="7">Belongs to the glycosyl hydrolase 24 family.</text>
</comment>
<gene>
    <name evidence="8" type="ORF">Y958_27415</name>
</gene>
<evidence type="ECO:0000256" key="6">
    <source>
        <dbReference type="ARBA" id="ARBA00023295"/>
    </source>
</evidence>
<accession>A0A248K1C3</accession>
<keyword evidence="2 7" id="KW-0929">Antimicrobial</keyword>
<evidence type="ECO:0000313" key="9">
    <source>
        <dbReference type="Proteomes" id="UP000197153"/>
    </source>
</evidence>
<evidence type="ECO:0000256" key="2">
    <source>
        <dbReference type="ARBA" id="ARBA00022529"/>
    </source>
</evidence>
<keyword evidence="6 7" id="KW-0326">Glycosidase</keyword>
<evidence type="ECO:0000256" key="5">
    <source>
        <dbReference type="ARBA" id="ARBA00023200"/>
    </source>
</evidence>
<evidence type="ECO:0000256" key="7">
    <source>
        <dbReference type="RuleBase" id="RU003788"/>
    </source>
</evidence>
<dbReference type="InterPro" id="IPR034690">
    <property type="entry name" value="Endolysin_T4_type"/>
</dbReference>
<dbReference type="Pfam" id="PF00959">
    <property type="entry name" value="Phage_lysozyme"/>
    <property type="match status" value="1"/>
</dbReference>
<dbReference type="InterPro" id="IPR033907">
    <property type="entry name" value="Endolysin_autolysin"/>
</dbReference>
<dbReference type="CDD" id="cd00737">
    <property type="entry name" value="lyz_endolysin_autolysin"/>
    <property type="match status" value="1"/>
</dbReference>
<keyword evidence="4 7" id="KW-0378">Hydrolase</keyword>
<dbReference type="HAMAP" id="MF_04110">
    <property type="entry name" value="ENDOLYSIN_T4"/>
    <property type="match status" value="1"/>
</dbReference>
<dbReference type="EMBL" id="CP022112">
    <property type="protein sequence ID" value="ASG24589.1"/>
    <property type="molecule type" value="Genomic_DNA"/>
</dbReference>
<name>A0A248K1C3_9PROT</name>
<dbReference type="Gene3D" id="1.10.530.40">
    <property type="match status" value="1"/>
</dbReference>
<evidence type="ECO:0000256" key="4">
    <source>
        <dbReference type="ARBA" id="ARBA00022801"/>
    </source>
</evidence>
<dbReference type="PANTHER" id="PTHR38107">
    <property type="match status" value="1"/>
</dbReference>
<keyword evidence="5" id="KW-1035">Host cytoplasm</keyword>
<dbReference type="SUPFAM" id="SSF53955">
    <property type="entry name" value="Lysozyme-like"/>
    <property type="match status" value="1"/>
</dbReference>
<keyword evidence="9" id="KW-1185">Reference proteome</keyword>
<dbReference type="GO" id="GO:0003796">
    <property type="term" value="F:lysozyme activity"/>
    <property type="evidence" value="ECO:0007669"/>
    <property type="project" value="UniProtKB-EC"/>
</dbReference>
<sequence length="149" mass="15739">MTRTVNAAGIALTEQSEGLRLTAYRCPAGRLTIGYGHTGPDVTPDMTITEDQAQDLLAQDLATAGNGVSKAVTVPLTDNQYAALTDFAFNLGVGALTQSTLLRLLNQGDYAGAAEQFLVWDKATVNGQLVTLPGLAARRQKEQALFLTA</sequence>
<comment type="catalytic activity">
    <reaction evidence="1 7">
        <text>Hydrolysis of (1-&gt;4)-beta-linkages between N-acetylmuramic acid and N-acetyl-D-glucosamine residues in a peptidoglycan and between N-acetyl-D-glucosamine residues in chitodextrins.</text>
        <dbReference type="EC" id="3.2.1.17"/>
    </reaction>
</comment>
<dbReference type="InterPro" id="IPR051018">
    <property type="entry name" value="Bacteriophage_GH24"/>
</dbReference>
<dbReference type="GO" id="GO:0016998">
    <property type="term" value="P:cell wall macromolecule catabolic process"/>
    <property type="evidence" value="ECO:0007669"/>
    <property type="project" value="InterPro"/>
</dbReference>
<keyword evidence="3 7" id="KW-0081">Bacteriolytic enzyme</keyword>
<dbReference type="PANTHER" id="PTHR38107:SF3">
    <property type="entry name" value="LYSOZYME RRRD-RELATED"/>
    <property type="match status" value="1"/>
</dbReference>
<dbReference type="KEGG" id="nao:Y958_27415"/>